<proteinExistence type="inferred from homology"/>
<dbReference type="GO" id="GO:0016787">
    <property type="term" value="F:hydrolase activity"/>
    <property type="evidence" value="ECO:0007669"/>
    <property type="project" value="UniProtKB-KW"/>
</dbReference>
<dbReference type="InterPro" id="IPR029058">
    <property type="entry name" value="AB_hydrolase_fold"/>
</dbReference>
<sequence>MRHKAVHRREDFLTCLPLLVFAIQSIVAIPSAQPFAQWKRQAAASNTTIGTRVDRGYEIYEGVSDSSTGINSFKGIRFAAPPTGALRWQAPQSPKSNRLSVLSAAELGPSCPQASANTPQAQVADPSGNEDCLFLSVYVPQNATNLPVFVWIHGGGYGIGSGSQDLSGIINANNNSFIGVAIQYRLGAFGFLAGDEVHRNDVVNAGILDQLFALQWVQAYIELFGGDPSRVTIAGQSAGAGSVMLLDIAYGGTLGTSSFVNSITASPWAYGNSSQTIFECLVSQSTETLQNASTLVSPLGTFGTWAFLPFTDDVFIQSTPSQALLERKVNGLNQLSGNNAEQGDAFTTQNITTENDLDYIAKLLYYYPSSNVSVSSDGLTRTATGQQQRAQAIYGDSTFVCPSCWLAEAYNANGRTRYKYQYSIPITLHGADLAAYYGPAGDTVGPDLMFAFQRIWCNFITTGNPSISSDIAVGASANGTSEPELENWPFYALWDPKMVNLNQTGGSPVSLDLSKLVGLDQNVTVYEGSGFRNDISLVDGYEWEGGRGMRCDFWLSVSKIVPE</sequence>
<evidence type="ECO:0000256" key="1">
    <source>
        <dbReference type="ARBA" id="ARBA00005964"/>
    </source>
</evidence>
<dbReference type="InterPro" id="IPR002018">
    <property type="entry name" value="CarbesteraseB"/>
</dbReference>
<evidence type="ECO:0000259" key="4">
    <source>
        <dbReference type="Pfam" id="PF00135"/>
    </source>
</evidence>
<name>A0A6A5UWA4_9PLEO</name>
<comment type="similarity">
    <text evidence="1 3">Belongs to the type-B carboxylesterase/lipase family.</text>
</comment>
<protein>
    <recommendedName>
        <fullName evidence="3">Carboxylic ester hydrolase</fullName>
        <ecNumber evidence="3">3.1.1.-</ecNumber>
    </recommendedName>
</protein>
<dbReference type="PROSITE" id="PS00941">
    <property type="entry name" value="CARBOXYLESTERASE_B_2"/>
    <property type="match status" value="1"/>
</dbReference>
<dbReference type="Pfam" id="PF00135">
    <property type="entry name" value="COesterase"/>
    <property type="match status" value="2"/>
</dbReference>
<dbReference type="InterPro" id="IPR019826">
    <property type="entry name" value="Carboxylesterase_B_AS"/>
</dbReference>
<reference evidence="5" key="1">
    <citation type="journal article" date="2020" name="Stud. Mycol.">
        <title>101 Dothideomycetes genomes: a test case for predicting lifestyles and emergence of pathogens.</title>
        <authorList>
            <person name="Haridas S."/>
            <person name="Albert R."/>
            <person name="Binder M."/>
            <person name="Bloem J."/>
            <person name="Labutti K."/>
            <person name="Salamov A."/>
            <person name="Andreopoulos B."/>
            <person name="Baker S."/>
            <person name="Barry K."/>
            <person name="Bills G."/>
            <person name="Bluhm B."/>
            <person name="Cannon C."/>
            <person name="Castanera R."/>
            <person name="Culley D."/>
            <person name="Daum C."/>
            <person name="Ezra D."/>
            <person name="Gonzalez J."/>
            <person name="Henrissat B."/>
            <person name="Kuo A."/>
            <person name="Liang C."/>
            <person name="Lipzen A."/>
            <person name="Lutzoni F."/>
            <person name="Magnuson J."/>
            <person name="Mondo S."/>
            <person name="Nolan M."/>
            <person name="Ohm R."/>
            <person name="Pangilinan J."/>
            <person name="Park H.-J."/>
            <person name="Ramirez L."/>
            <person name="Alfaro M."/>
            <person name="Sun H."/>
            <person name="Tritt A."/>
            <person name="Yoshinaga Y."/>
            <person name="Zwiers L.-H."/>
            <person name="Turgeon B."/>
            <person name="Goodwin S."/>
            <person name="Spatafora J."/>
            <person name="Crous P."/>
            <person name="Grigoriev I."/>
        </authorList>
    </citation>
    <scope>NUCLEOTIDE SEQUENCE</scope>
    <source>
        <strain evidence="5">CBS 107.79</strain>
    </source>
</reference>
<dbReference type="PANTHER" id="PTHR11559">
    <property type="entry name" value="CARBOXYLESTERASE"/>
    <property type="match status" value="1"/>
</dbReference>
<dbReference type="AlphaFoldDB" id="A0A6A5UWA4"/>
<evidence type="ECO:0000256" key="3">
    <source>
        <dbReference type="RuleBase" id="RU361235"/>
    </source>
</evidence>
<dbReference type="InterPro" id="IPR050309">
    <property type="entry name" value="Type-B_Carboxylest/Lipase"/>
</dbReference>
<evidence type="ECO:0000256" key="2">
    <source>
        <dbReference type="ARBA" id="ARBA00022801"/>
    </source>
</evidence>
<dbReference type="Proteomes" id="UP000800036">
    <property type="component" value="Unassembled WGS sequence"/>
</dbReference>
<dbReference type="EC" id="3.1.1.-" evidence="3"/>
<keyword evidence="2 3" id="KW-0378">Hydrolase</keyword>
<organism evidence="5 6">
    <name type="scientific">Bimuria novae-zelandiae CBS 107.79</name>
    <dbReference type="NCBI Taxonomy" id="1447943"/>
    <lineage>
        <taxon>Eukaryota</taxon>
        <taxon>Fungi</taxon>
        <taxon>Dikarya</taxon>
        <taxon>Ascomycota</taxon>
        <taxon>Pezizomycotina</taxon>
        <taxon>Dothideomycetes</taxon>
        <taxon>Pleosporomycetidae</taxon>
        <taxon>Pleosporales</taxon>
        <taxon>Massarineae</taxon>
        <taxon>Didymosphaeriaceae</taxon>
        <taxon>Bimuria</taxon>
    </lineage>
</organism>
<dbReference type="InterPro" id="IPR019819">
    <property type="entry name" value="Carboxylesterase_B_CS"/>
</dbReference>
<gene>
    <name evidence="5" type="ORF">BU23DRAFT_653341</name>
</gene>
<accession>A0A6A5UWA4</accession>
<dbReference type="SUPFAM" id="SSF53474">
    <property type="entry name" value="alpha/beta-Hydrolases"/>
    <property type="match status" value="1"/>
</dbReference>
<evidence type="ECO:0000313" key="6">
    <source>
        <dbReference type="Proteomes" id="UP000800036"/>
    </source>
</evidence>
<keyword evidence="6" id="KW-1185">Reference proteome</keyword>
<dbReference type="PROSITE" id="PS00122">
    <property type="entry name" value="CARBOXYLESTERASE_B_1"/>
    <property type="match status" value="1"/>
</dbReference>
<feature type="domain" description="Carboxylesterase type B" evidence="4">
    <location>
        <begin position="271"/>
        <end position="498"/>
    </location>
</feature>
<dbReference type="EMBL" id="ML976711">
    <property type="protein sequence ID" value="KAF1969281.1"/>
    <property type="molecule type" value="Genomic_DNA"/>
</dbReference>
<dbReference type="OrthoDB" id="408631at2759"/>
<feature type="domain" description="Carboxylesterase type B" evidence="4">
    <location>
        <begin position="66"/>
        <end position="247"/>
    </location>
</feature>
<evidence type="ECO:0000313" key="5">
    <source>
        <dbReference type="EMBL" id="KAF1969281.1"/>
    </source>
</evidence>
<dbReference type="Gene3D" id="3.40.50.1820">
    <property type="entry name" value="alpha/beta hydrolase"/>
    <property type="match status" value="2"/>
</dbReference>